<dbReference type="InterPro" id="IPR012337">
    <property type="entry name" value="RNaseH-like_sf"/>
</dbReference>
<reference evidence="2 3" key="1">
    <citation type="journal article" date="2024" name="G3 (Bethesda)">
        <title>Genome assembly of Hibiscus sabdariffa L. provides insights into metabolisms of medicinal natural products.</title>
        <authorList>
            <person name="Kim T."/>
        </authorList>
    </citation>
    <scope>NUCLEOTIDE SEQUENCE [LARGE SCALE GENOMIC DNA]</scope>
    <source>
        <strain evidence="2">TK-2024</strain>
        <tissue evidence="2">Old leaves</tissue>
    </source>
</reference>
<sequence>NEVIFRGKTLDENIVFDTIILRIGWWVRAKWSDSSGGVGGVLRNHLSVTLAEFSRSIGVLDPASAEILTIKEAISIFISSRWSKDYHLIVESDSNNVVNWIKRSHYAPTSFKYLVQSCLEECKELSWEINCVDRNINFVADRLAKAGINRQVPHLLLEFDDGDNGDRPLERGQ</sequence>
<dbReference type="Proteomes" id="UP001472677">
    <property type="component" value="Unassembled WGS sequence"/>
</dbReference>
<organism evidence="2 3">
    <name type="scientific">Hibiscus sabdariffa</name>
    <name type="common">roselle</name>
    <dbReference type="NCBI Taxonomy" id="183260"/>
    <lineage>
        <taxon>Eukaryota</taxon>
        <taxon>Viridiplantae</taxon>
        <taxon>Streptophyta</taxon>
        <taxon>Embryophyta</taxon>
        <taxon>Tracheophyta</taxon>
        <taxon>Spermatophyta</taxon>
        <taxon>Magnoliopsida</taxon>
        <taxon>eudicotyledons</taxon>
        <taxon>Gunneridae</taxon>
        <taxon>Pentapetalae</taxon>
        <taxon>rosids</taxon>
        <taxon>malvids</taxon>
        <taxon>Malvales</taxon>
        <taxon>Malvaceae</taxon>
        <taxon>Malvoideae</taxon>
        <taxon>Hibiscus</taxon>
    </lineage>
</organism>
<comment type="caution">
    <text evidence="2">The sequence shown here is derived from an EMBL/GenBank/DDBJ whole genome shotgun (WGS) entry which is preliminary data.</text>
</comment>
<dbReference type="SUPFAM" id="SSF53098">
    <property type="entry name" value="Ribonuclease H-like"/>
    <property type="match status" value="1"/>
</dbReference>
<dbReference type="InterPro" id="IPR002156">
    <property type="entry name" value="RNaseH_domain"/>
</dbReference>
<evidence type="ECO:0000313" key="2">
    <source>
        <dbReference type="EMBL" id="KAK8478546.1"/>
    </source>
</evidence>
<evidence type="ECO:0000259" key="1">
    <source>
        <dbReference type="Pfam" id="PF13456"/>
    </source>
</evidence>
<keyword evidence="3" id="KW-1185">Reference proteome</keyword>
<dbReference type="InterPro" id="IPR044730">
    <property type="entry name" value="RNase_H-like_dom_plant"/>
</dbReference>
<protein>
    <recommendedName>
        <fullName evidence="1">RNase H type-1 domain-containing protein</fullName>
    </recommendedName>
</protein>
<dbReference type="InterPro" id="IPR053151">
    <property type="entry name" value="RNase_H-like"/>
</dbReference>
<accession>A0ABR1ZDT4</accession>
<dbReference type="CDD" id="cd06222">
    <property type="entry name" value="RNase_H_like"/>
    <property type="match status" value="1"/>
</dbReference>
<gene>
    <name evidence="2" type="ORF">V6N12_035136</name>
</gene>
<proteinExistence type="predicted"/>
<dbReference type="EMBL" id="JBBPBM010002479">
    <property type="protein sequence ID" value="KAK8478546.1"/>
    <property type="molecule type" value="Genomic_DNA"/>
</dbReference>
<feature type="non-terminal residue" evidence="2">
    <location>
        <position position="1"/>
    </location>
</feature>
<feature type="domain" description="RNase H type-1" evidence="1">
    <location>
        <begin position="32"/>
        <end position="146"/>
    </location>
</feature>
<name>A0ABR1ZDT4_9ROSI</name>
<evidence type="ECO:0000313" key="3">
    <source>
        <dbReference type="Proteomes" id="UP001472677"/>
    </source>
</evidence>
<dbReference type="Pfam" id="PF13456">
    <property type="entry name" value="RVT_3"/>
    <property type="match status" value="1"/>
</dbReference>
<dbReference type="PANTHER" id="PTHR47723:SF22">
    <property type="entry name" value="RNASE H TYPE-1 DOMAIN-CONTAINING PROTEIN"/>
    <property type="match status" value="1"/>
</dbReference>
<dbReference type="InterPro" id="IPR036397">
    <property type="entry name" value="RNaseH_sf"/>
</dbReference>
<dbReference type="Gene3D" id="3.30.420.10">
    <property type="entry name" value="Ribonuclease H-like superfamily/Ribonuclease H"/>
    <property type="match status" value="1"/>
</dbReference>
<dbReference type="PANTHER" id="PTHR47723">
    <property type="entry name" value="OS05G0353850 PROTEIN"/>
    <property type="match status" value="1"/>
</dbReference>